<gene>
    <name evidence="2" type="ORF">HMPREF0501_00930</name>
</gene>
<dbReference type="EMBL" id="GG698803">
    <property type="protein sequence ID" value="EEU30552.1"/>
    <property type="molecule type" value="Genomic_DNA"/>
</dbReference>
<sequence length="214" mass="23232">MEKYTLKAISKIFGKSIVFIIICALVGGLVMGFYAKKKQVTTYKAKQNIVISHNINNVSGQNNVDAQNSLVNADMNMMKTYSSIAENMKISEAAHKELPSHLKKKISISDINSSVNTSTHDQSLVLTITAKTKNPKYSVAIAKSVGKAMKYELHGLQPGSGDVTLLASPTYKDVDSETTPHAKKYAVVGIAIGGLFGIIVSFSCISIENYLKNR</sequence>
<protein>
    <submittedName>
        <fullName evidence="2">Chain length determinant protein</fullName>
    </submittedName>
</protein>
<name>C7XW36_9LACO</name>
<keyword evidence="3" id="KW-1185">Reference proteome</keyword>
<dbReference type="Proteomes" id="UP000003987">
    <property type="component" value="Unassembled WGS sequence"/>
</dbReference>
<reference evidence="2 3" key="1">
    <citation type="submission" date="2009-06" db="EMBL/GenBank/DDBJ databases">
        <title>The Genome Sequence of Lactobacillus coleohominis strain 101-4-CHN.</title>
        <authorList>
            <consortium name="The Broad Institute Genome Sequencing Platform"/>
            <person name="Ward D."/>
            <person name="Young S.K."/>
            <person name="Zeng Q."/>
            <person name="Koehrsen M."/>
            <person name="Alvarado L."/>
            <person name="Berlin A."/>
            <person name="Borenstein D."/>
            <person name="Chen Z."/>
            <person name="Engels R."/>
            <person name="Freedman E."/>
            <person name="Gellesch M."/>
            <person name="Goldberg J."/>
            <person name="Griggs A."/>
            <person name="Gujja S."/>
            <person name="Heiman D."/>
            <person name="Hepburn T."/>
            <person name="Howarth C."/>
            <person name="Jen D."/>
            <person name="Larson L."/>
            <person name="Lewis B."/>
            <person name="Mehta T."/>
            <person name="Park D."/>
            <person name="Pearson M."/>
            <person name="Roberts A."/>
            <person name="Saif S."/>
            <person name="Shea T."/>
            <person name="Shenoy N."/>
            <person name="Sisk P."/>
            <person name="Stolte C."/>
            <person name="Sykes S."/>
            <person name="Walk T."/>
            <person name="White J."/>
            <person name="Yandava C."/>
            <person name="Liu Y."/>
            <person name="Xu Q."/>
            <person name="Lander E."/>
            <person name="Nusbaum C."/>
            <person name="Galagan J."/>
            <person name="Birren B."/>
        </authorList>
    </citation>
    <scope>NUCLEOTIDE SEQUENCE [LARGE SCALE GENOMIC DNA]</scope>
    <source>
        <strain evidence="2 3">101-4-CHN</strain>
    </source>
</reference>
<dbReference type="RefSeq" id="WP_006916751.1">
    <property type="nucleotide sequence ID" value="NZ_GG698803.1"/>
</dbReference>
<feature type="transmembrane region" description="Helical" evidence="1">
    <location>
        <begin position="185"/>
        <end position="207"/>
    </location>
</feature>
<organism evidence="2 3">
    <name type="scientific">Limosilactobacillus coleohominis 101-4-CHN</name>
    <dbReference type="NCBI Taxonomy" id="575594"/>
    <lineage>
        <taxon>Bacteria</taxon>
        <taxon>Bacillati</taxon>
        <taxon>Bacillota</taxon>
        <taxon>Bacilli</taxon>
        <taxon>Lactobacillales</taxon>
        <taxon>Lactobacillaceae</taxon>
        <taxon>Limosilactobacillus</taxon>
    </lineage>
</organism>
<keyword evidence="1" id="KW-1133">Transmembrane helix</keyword>
<feature type="transmembrane region" description="Helical" evidence="1">
    <location>
        <begin position="12"/>
        <end position="35"/>
    </location>
</feature>
<dbReference type="STRING" id="575594.HMPREF0501_00930"/>
<keyword evidence="1" id="KW-0472">Membrane</keyword>
<proteinExistence type="predicted"/>
<evidence type="ECO:0000313" key="2">
    <source>
        <dbReference type="EMBL" id="EEU30552.1"/>
    </source>
</evidence>
<evidence type="ECO:0000313" key="3">
    <source>
        <dbReference type="Proteomes" id="UP000003987"/>
    </source>
</evidence>
<keyword evidence="1" id="KW-0812">Transmembrane</keyword>
<dbReference type="eggNOG" id="COG3944">
    <property type="taxonomic scope" value="Bacteria"/>
</dbReference>
<accession>C7XW36</accession>
<evidence type="ECO:0000256" key="1">
    <source>
        <dbReference type="SAM" id="Phobius"/>
    </source>
</evidence>
<dbReference type="AlphaFoldDB" id="C7XW36"/>
<dbReference type="HOGENOM" id="CLU_113759_0_0_9"/>